<sequence>MRETTPGSLKLRMLQRMPLSWAVEAGSASAASSCGRAPDLFDGMPRRIYTNFRLFRSGNYAILKHETKQFR</sequence>
<dbReference type="EMBL" id="GBRH01247592">
    <property type="protein sequence ID" value="JAD50303.1"/>
    <property type="molecule type" value="Transcribed_RNA"/>
</dbReference>
<proteinExistence type="predicted"/>
<reference evidence="1" key="1">
    <citation type="submission" date="2014-09" db="EMBL/GenBank/DDBJ databases">
        <authorList>
            <person name="Magalhaes I.L.F."/>
            <person name="Oliveira U."/>
            <person name="Santos F.R."/>
            <person name="Vidigal T.H.D.A."/>
            <person name="Brescovit A.D."/>
            <person name="Santos A.J."/>
        </authorList>
    </citation>
    <scope>NUCLEOTIDE SEQUENCE</scope>
    <source>
        <tissue evidence="1">Shoot tissue taken approximately 20 cm above the soil surface</tissue>
    </source>
</reference>
<dbReference type="AlphaFoldDB" id="A0A0A9AKA1"/>
<protein>
    <submittedName>
        <fullName evidence="1">Uncharacterized protein</fullName>
    </submittedName>
</protein>
<reference evidence="1" key="2">
    <citation type="journal article" date="2015" name="Data Brief">
        <title>Shoot transcriptome of the giant reed, Arundo donax.</title>
        <authorList>
            <person name="Barrero R.A."/>
            <person name="Guerrero F.D."/>
            <person name="Moolhuijzen P."/>
            <person name="Goolsby J.A."/>
            <person name="Tidwell J."/>
            <person name="Bellgard S.E."/>
            <person name="Bellgard M.I."/>
        </authorList>
    </citation>
    <scope>NUCLEOTIDE SEQUENCE</scope>
    <source>
        <tissue evidence="1">Shoot tissue taken approximately 20 cm above the soil surface</tissue>
    </source>
</reference>
<evidence type="ECO:0000313" key="1">
    <source>
        <dbReference type="EMBL" id="JAD50303.1"/>
    </source>
</evidence>
<accession>A0A0A9AKA1</accession>
<name>A0A0A9AKA1_ARUDO</name>
<organism evidence="1">
    <name type="scientific">Arundo donax</name>
    <name type="common">Giant reed</name>
    <name type="synonym">Donax arundinaceus</name>
    <dbReference type="NCBI Taxonomy" id="35708"/>
    <lineage>
        <taxon>Eukaryota</taxon>
        <taxon>Viridiplantae</taxon>
        <taxon>Streptophyta</taxon>
        <taxon>Embryophyta</taxon>
        <taxon>Tracheophyta</taxon>
        <taxon>Spermatophyta</taxon>
        <taxon>Magnoliopsida</taxon>
        <taxon>Liliopsida</taxon>
        <taxon>Poales</taxon>
        <taxon>Poaceae</taxon>
        <taxon>PACMAD clade</taxon>
        <taxon>Arundinoideae</taxon>
        <taxon>Arundineae</taxon>
        <taxon>Arundo</taxon>
    </lineage>
</organism>